<dbReference type="Proteomes" id="UP000663829">
    <property type="component" value="Unassembled WGS sequence"/>
</dbReference>
<evidence type="ECO:0000313" key="3">
    <source>
        <dbReference type="EMBL" id="CAF3851547.1"/>
    </source>
</evidence>
<protein>
    <recommendedName>
        <fullName evidence="1">Liprin-beta-1/2 coiled-coil domain-containing protein</fullName>
    </recommendedName>
</protein>
<name>A0A814MZW9_9BILA</name>
<evidence type="ECO:0000313" key="2">
    <source>
        <dbReference type="EMBL" id="CAF1085994.1"/>
    </source>
</evidence>
<feature type="non-terminal residue" evidence="2">
    <location>
        <position position="65"/>
    </location>
</feature>
<organism evidence="2 4">
    <name type="scientific">Didymodactylos carnosus</name>
    <dbReference type="NCBI Taxonomy" id="1234261"/>
    <lineage>
        <taxon>Eukaryota</taxon>
        <taxon>Metazoa</taxon>
        <taxon>Spiralia</taxon>
        <taxon>Gnathifera</taxon>
        <taxon>Rotifera</taxon>
        <taxon>Eurotatoria</taxon>
        <taxon>Bdelloidea</taxon>
        <taxon>Philodinida</taxon>
        <taxon>Philodinidae</taxon>
        <taxon>Didymodactylos</taxon>
    </lineage>
</organism>
<comment type="caution">
    <text evidence="2">The sequence shown here is derived from an EMBL/GenBank/DDBJ whole genome shotgun (WGS) entry which is preliminary data.</text>
</comment>
<dbReference type="Proteomes" id="UP000681722">
    <property type="component" value="Unassembled WGS sequence"/>
</dbReference>
<dbReference type="InterPro" id="IPR058914">
    <property type="entry name" value="LIPB1/2_CC"/>
</dbReference>
<reference evidence="2" key="1">
    <citation type="submission" date="2021-02" db="EMBL/GenBank/DDBJ databases">
        <authorList>
            <person name="Nowell W R."/>
        </authorList>
    </citation>
    <scope>NUCLEOTIDE SEQUENCE</scope>
</reference>
<sequence>MTKSPAQENNMDYRDHKSSTLLASTAIDRLTDKLRRLENERCSLNLQVQVLTEQLELQHDTINEF</sequence>
<accession>A0A814MZW9</accession>
<gene>
    <name evidence="2" type="ORF">GPM918_LOCUS18009</name>
    <name evidence="3" type="ORF">SRO942_LOCUS18006</name>
</gene>
<keyword evidence="4" id="KW-1185">Reference proteome</keyword>
<evidence type="ECO:0000259" key="1">
    <source>
        <dbReference type="Pfam" id="PF26022"/>
    </source>
</evidence>
<evidence type="ECO:0000313" key="4">
    <source>
        <dbReference type="Proteomes" id="UP000663829"/>
    </source>
</evidence>
<dbReference type="EMBL" id="CAJOBC010005094">
    <property type="protein sequence ID" value="CAF3851547.1"/>
    <property type="molecule type" value="Genomic_DNA"/>
</dbReference>
<feature type="domain" description="Liprin-beta-1/2 coiled-coil" evidence="1">
    <location>
        <begin position="32"/>
        <end position="64"/>
    </location>
</feature>
<dbReference type="Pfam" id="PF26022">
    <property type="entry name" value="CC_Liprin_beta"/>
    <property type="match status" value="1"/>
</dbReference>
<dbReference type="EMBL" id="CAJNOQ010005094">
    <property type="protein sequence ID" value="CAF1085994.1"/>
    <property type="molecule type" value="Genomic_DNA"/>
</dbReference>
<proteinExistence type="predicted"/>
<dbReference type="AlphaFoldDB" id="A0A814MZW9"/>